<dbReference type="Proteomes" id="UP001181622">
    <property type="component" value="Unassembled WGS sequence"/>
</dbReference>
<dbReference type="RefSeq" id="WP_309388154.1">
    <property type="nucleotide sequence ID" value="NZ_JADBEO010000001.1"/>
</dbReference>
<proteinExistence type="predicted"/>
<name>A0ABU1DAM9_9HYPH</name>
<keyword evidence="3" id="KW-1185">Reference proteome</keyword>
<dbReference type="EMBL" id="JADBEO010000001">
    <property type="protein sequence ID" value="MDR4305106.1"/>
    <property type="molecule type" value="Genomic_DNA"/>
</dbReference>
<evidence type="ECO:0000313" key="3">
    <source>
        <dbReference type="Proteomes" id="UP001181622"/>
    </source>
</evidence>
<gene>
    <name evidence="2" type="ORF">IHQ68_00495</name>
</gene>
<comment type="caution">
    <text evidence="2">The sequence shown here is derived from an EMBL/GenBank/DDBJ whole genome shotgun (WGS) entry which is preliminary data.</text>
</comment>
<sequence length="49" mass="5599">MTAEIYLLYVAPLVLLAFGAGVFAVTNMVDGRDARRLQPVRVRRNHDRR</sequence>
<evidence type="ECO:0000313" key="2">
    <source>
        <dbReference type="EMBL" id="MDR4305106.1"/>
    </source>
</evidence>
<reference evidence="2" key="1">
    <citation type="submission" date="2020-10" db="EMBL/GenBank/DDBJ databases">
        <authorList>
            <person name="Abbas A."/>
            <person name="Razzaq R."/>
            <person name="Waqas M."/>
            <person name="Abbas N."/>
            <person name="Nielsen T.K."/>
            <person name="Hansen L.H."/>
            <person name="Hussain S."/>
            <person name="Shahid M."/>
        </authorList>
    </citation>
    <scope>NUCLEOTIDE SEQUENCE</scope>
    <source>
        <strain evidence="2">S14</strain>
    </source>
</reference>
<protein>
    <submittedName>
        <fullName evidence="2">Uncharacterized protein</fullName>
    </submittedName>
</protein>
<keyword evidence="1" id="KW-1133">Transmembrane helix</keyword>
<keyword evidence="1" id="KW-0812">Transmembrane</keyword>
<feature type="transmembrane region" description="Helical" evidence="1">
    <location>
        <begin position="6"/>
        <end position="29"/>
    </location>
</feature>
<organism evidence="2 3">
    <name type="scientific">Chelatococcus sambhunathii</name>
    <dbReference type="NCBI Taxonomy" id="363953"/>
    <lineage>
        <taxon>Bacteria</taxon>
        <taxon>Pseudomonadati</taxon>
        <taxon>Pseudomonadota</taxon>
        <taxon>Alphaproteobacteria</taxon>
        <taxon>Hyphomicrobiales</taxon>
        <taxon>Chelatococcaceae</taxon>
        <taxon>Chelatococcus</taxon>
    </lineage>
</organism>
<evidence type="ECO:0000256" key="1">
    <source>
        <dbReference type="SAM" id="Phobius"/>
    </source>
</evidence>
<keyword evidence="1" id="KW-0472">Membrane</keyword>
<accession>A0ABU1DAM9</accession>